<sequence>MMATSDSRSSSATSRWLGHARGRRGASAAPDSPAAPSPVDGQPGGDKLRQPNMQANQAKALRRSRAGRGSAQKGAPRPAPSAAGDRQLEADPGEPEYIRQVEGCRSTVCRWQGEYLGGKLDETVDPCTDFYSYACPSRWFHQDTLAGMPYRVYAAGHLMYRLENMFHEFRQADTAGEVSNRDASFLSRAAGFFLRCVSKERSRGPWPDLLDLYRHYGLECYPYSVASNSTSPSSLPNLTRVVGMLDRELGLGALFRPSLTTARRRRQPDTTVLFLDPPESTPSLRLRGAGGKMDQEGLLKKIAAGFALLKNPGRKINDEARQVVAVDRELSAIVQMDRLAPHRGHFPEGAVSSAASGGGLAALMSVRKLAQDFSAAKWSWEAYAQLLLGDIALEKANASKPRVLVQVDNTEQLGKLSALLGSHDESAKLNYVGFSLAAFLSPALPHGGPARELLPLSHGEHVPQVAEELQACIHLLAMTYRFGALSLARQAVSRDTIDGNSYKYESEMRSLVDAARDQLSALLRNGTAWMTASELWTALQRLDTLRVVFLGEPEDSSERLSRYYASALNGVSGGTSNARLREGTTTNHSGKVPAFTRTMEPKPTLLQEYVLQQTETNDLYWSNLDRAEENLENRWPPLHVEPRADYFEARNTLLISPAWCPSCRPCW</sequence>
<dbReference type="Pfam" id="PF05649">
    <property type="entry name" value="Peptidase_M13_N"/>
    <property type="match status" value="1"/>
</dbReference>
<dbReference type="InterPro" id="IPR000718">
    <property type="entry name" value="Peptidase_M13"/>
</dbReference>
<name>A0AAQ4EB69_AMBAM</name>
<dbReference type="InterPro" id="IPR008753">
    <property type="entry name" value="Peptidase_M13_N"/>
</dbReference>
<evidence type="ECO:0000259" key="3">
    <source>
        <dbReference type="Pfam" id="PF05649"/>
    </source>
</evidence>
<dbReference type="Gene3D" id="1.10.1380.10">
    <property type="entry name" value="Neutral endopeptidase , domain2"/>
    <property type="match status" value="1"/>
</dbReference>
<dbReference type="GO" id="GO:0005886">
    <property type="term" value="C:plasma membrane"/>
    <property type="evidence" value="ECO:0007669"/>
    <property type="project" value="TreeGrafter"/>
</dbReference>
<feature type="compositionally biased region" description="Low complexity" evidence="2">
    <location>
        <begin position="25"/>
        <end position="38"/>
    </location>
</feature>
<protein>
    <recommendedName>
        <fullName evidence="3">Peptidase M13 N-terminal domain-containing protein</fullName>
    </recommendedName>
</protein>
<feature type="region of interest" description="Disordered" evidence="2">
    <location>
        <begin position="575"/>
        <end position="595"/>
    </location>
</feature>
<feature type="compositionally biased region" description="Low complexity" evidence="2">
    <location>
        <begin position="1"/>
        <end position="15"/>
    </location>
</feature>
<dbReference type="Gene3D" id="3.40.390.10">
    <property type="entry name" value="Collagenase (Catalytic Domain)"/>
    <property type="match status" value="1"/>
</dbReference>
<feature type="domain" description="Peptidase M13 N-terminal" evidence="3">
    <location>
        <begin position="126"/>
        <end position="547"/>
    </location>
</feature>
<comment type="caution">
    <text evidence="4">The sequence shown here is derived from an EMBL/GenBank/DDBJ whole genome shotgun (WGS) entry which is preliminary data.</text>
</comment>
<dbReference type="GO" id="GO:0004222">
    <property type="term" value="F:metalloendopeptidase activity"/>
    <property type="evidence" value="ECO:0007669"/>
    <property type="project" value="InterPro"/>
</dbReference>
<organism evidence="4 5">
    <name type="scientific">Amblyomma americanum</name>
    <name type="common">Lone star tick</name>
    <dbReference type="NCBI Taxonomy" id="6943"/>
    <lineage>
        <taxon>Eukaryota</taxon>
        <taxon>Metazoa</taxon>
        <taxon>Ecdysozoa</taxon>
        <taxon>Arthropoda</taxon>
        <taxon>Chelicerata</taxon>
        <taxon>Arachnida</taxon>
        <taxon>Acari</taxon>
        <taxon>Parasitiformes</taxon>
        <taxon>Ixodida</taxon>
        <taxon>Ixodoidea</taxon>
        <taxon>Ixodidae</taxon>
        <taxon>Amblyomminae</taxon>
        <taxon>Amblyomma</taxon>
    </lineage>
</organism>
<gene>
    <name evidence="4" type="ORF">V5799_024883</name>
</gene>
<accession>A0AAQ4EB69</accession>
<dbReference type="EMBL" id="JARKHS020019195">
    <property type="protein sequence ID" value="KAK8771873.1"/>
    <property type="molecule type" value="Genomic_DNA"/>
</dbReference>
<keyword evidence="5" id="KW-1185">Reference proteome</keyword>
<evidence type="ECO:0000256" key="2">
    <source>
        <dbReference type="SAM" id="MobiDB-lite"/>
    </source>
</evidence>
<dbReference type="GO" id="GO:0016485">
    <property type="term" value="P:protein processing"/>
    <property type="evidence" value="ECO:0007669"/>
    <property type="project" value="TreeGrafter"/>
</dbReference>
<dbReference type="PANTHER" id="PTHR11733">
    <property type="entry name" value="ZINC METALLOPROTEASE FAMILY M13 NEPRILYSIN-RELATED"/>
    <property type="match status" value="1"/>
</dbReference>
<feature type="region of interest" description="Disordered" evidence="2">
    <location>
        <begin position="1"/>
        <end position="92"/>
    </location>
</feature>
<dbReference type="PROSITE" id="PS51885">
    <property type="entry name" value="NEPRILYSIN"/>
    <property type="match status" value="1"/>
</dbReference>
<dbReference type="InterPro" id="IPR024079">
    <property type="entry name" value="MetalloPept_cat_dom_sf"/>
</dbReference>
<reference evidence="4 5" key="1">
    <citation type="journal article" date="2023" name="Arcadia Sci">
        <title>De novo assembly of a long-read Amblyomma americanum tick genome.</title>
        <authorList>
            <person name="Chou S."/>
            <person name="Poskanzer K.E."/>
            <person name="Rollins M."/>
            <person name="Thuy-Boun P.S."/>
        </authorList>
    </citation>
    <scope>NUCLEOTIDE SEQUENCE [LARGE SCALE GENOMIC DNA]</scope>
    <source>
        <strain evidence="4">F_SG_1</strain>
        <tissue evidence="4">Salivary glands</tissue>
    </source>
</reference>
<dbReference type="SUPFAM" id="SSF55486">
    <property type="entry name" value="Metalloproteases ('zincins'), catalytic domain"/>
    <property type="match status" value="1"/>
</dbReference>
<dbReference type="AlphaFoldDB" id="A0AAQ4EB69"/>
<dbReference type="Proteomes" id="UP001321473">
    <property type="component" value="Unassembled WGS sequence"/>
</dbReference>
<evidence type="ECO:0000313" key="4">
    <source>
        <dbReference type="EMBL" id="KAK8771873.1"/>
    </source>
</evidence>
<feature type="compositionally biased region" description="Polar residues" evidence="2">
    <location>
        <begin position="575"/>
        <end position="589"/>
    </location>
</feature>
<evidence type="ECO:0000313" key="5">
    <source>
        <dbReference type="Proteomes" id="UP001321473"/>
    </source>
</evidence>
<proteinExistence type="inferred from homology"/>
<evidence type="ECO:0000256" key="1">
    <source>
        <dbReference type="ARBA" id="ARBA00007357"/>
    </source>
</evidence>
<comment type="similarity">
    <text evidence="1">Belongs to the peptidase M13 family.</text>
</comment>
<dbReference type="InterPro" id="IPR042089">
    <property type="entry name" value="Peptidase_M13_dom_2"/>
</dbReference>
<dbReference type="PANTHER" id="PTHR11733:SF241">
    <property type="entry name" value="GH26575P-RELATED"/>
    <property type="match status" value="1"/>
</dbReference>